<dbReference type="Proteomes" id="UP000319908">
    <property type="component" value="Unassembled WGS sequence"/>
</dbReference>
<dbReference type="NCBIfam" id="TIGR01409">
    <property type="entry name" value="TAT_signal_seq"/>
    <property type="match status" value="1"/>
</dbReference>
<dbReference type="EC" id="1.1.1.18" evidence="3"/>
<reference evidence="3 4" key="1">
    <citation type="journal article" date="2020" name="Antonie Van Leeuwenhoek">
        <title>Rhodopirellula heiligendammensis sp. nov., Rhodopirellula pilleata sp. nov., and Rhodopirellula solitaria sp. nov. isolated from natural or artificial marine surfaces in Northern Germany and California, USA, and emended description of the genus Rhodopirellula.</title>
        <authorList>
            <person name="Kallscheuer N."/>
            <person name="Wiegand S."/>
            <person name="Jogler M."/>
            <person name="Boedeker C."/>
            <person name="Peeters S.H."/>
            <person name="Rast P."/>
            <person name="Heuer A."/>
            <person name="Jetten M.S.M."/>
            <person name="Rohde M."/>
            <person name="Jogler C."/>
        </authorList>
    </citation>
    <scope>NUCLEOTIDE SEQUENCE [LARGE SCALE GENOMIC DNA]</scope>
    <source>
        <strain evidence="3 4">Poly21</strain>
    </source>
</reference>
<evidence type="ECO:0000313" key="4">
    <source>
        <dbReference type="Proteomes" id="UP000319908"/>
    </source>
</evidence>
<dbReference type="RefSeq" id="WP_302118698.1">
    <property type="nucleotide sequence ID" value="NZ_SJPU01000002.1"/>
</dbReference>
<keyword evidence="3" id="KW-0560">Oxidoreductase</keyword>
<evidence type="ECO:0000259" key="1">
    <source>
        <dbReference type="Pfam" id="PF01408"/>
    </source>
</evidence>
<dbReference type="InterPro" id="IPR019546">
    <property type="entry name" value="TAT_signal_bac_arc"/>
</dbReference>
<dbReference type="InterPro" id="IPR050463">
    <property type="entry name" value="Gfo/Idh/MocA_oxidrdct_glycsds"/>
</dbReference>
<comment type="caution">
    <text evidence="3">The sequence shown here is derived from an EMBL/GenBank/DDBJ whole genome shotgun (WGS) entry which is preliminary data.</text>
</comment>
<dbReference type="PANTHER" id="PTHR43818">
    <property type="entry name" value="BCDNA.GH03377"/>
    <property type="match status" value="1"/>
</dbReference>
<dbReference type="SUPFAM" id="SSF51735">
    <property type="entry name" value="NAD(P)-binding Rossmann-fold domains"/>
    <property type="match status" value="1"/>
</dbReference>
<feature type="domain" description="Gfo/Idh/MocA-like oxidoreductase N-terminal" evidence="1">
    <location>
        <begin position="66"/>
        <end position="164"/>
    </location>
</feature>
<feature type="domain" description="Gfo/Idh/MocA-like oxidoreductase bacterial type C-terminal" evidence="2">
    <location>
        <begin position="209"/>
        <end position="437"/>
    </location>
</feature>
<dbReference type="SUPFAM" id="SSF55347">
    <property type="entry name" value="Glyceraldehyde-3-phosphate dehydrogenase-like, C-terminal domain"/>
    <property type="match status" value="1"/>
</dbReference>
<dbReference type="Gene3D" id="3.30.360.10">
    <property type="entry name" value="Dihydrodipicolinate Reductase, domain 2"/>
    <property type="match status" value="1"/>
</dbReference>
<dbReference type="EMBL" id="SJPU01000002">
    <property type="protein sequence ID" value="TWU15269.1"/>
    <property type="molecule type" value="Genomic_DNA"/>
</dbReference>
<keyword evidence="4" id="KW-1185">Reference proteome</keyword>
<evidence type="ECO:0000259" key="2">
    <source>
        <dbReference type="Pfam" id="PF19051"/>
    </source>
</evidence>
<name>A0A5C6BX64_9BACT</name>
<gene>
    <name evidence="3" type="primary">iolG_3</name>
    <name evidence="3" type="ORF">Poly21_24640</name>
</gene>
<dbReference type="AlphaFoldDB" id="A0A5C6BX64"/>
<protein>
    <submittedName>
        <fullName evidence="3">Inositol 2-dehydrogenase</fullName>
        <ecNumber evidence="3">1.1.1.18</ecNumber>
    </submittedName>
</protein>
<dbReference type="GO" id="GO:0000166">
    <property type="term" value="F:nucleotide binding"/>
    <property type="evidence" value="ECO:0007669"/>
    <property type="project" value="InterPro"/>
</dbReference>
<dbReference type="Gene3D" id="3.40.50.720">
    <property type="entry name" value="NAD(P)-binding Rossmann-like Domain"/>
    <property type="match status" value="1"/>
</dbReference>
<dbReference type="PANTHER" id="PTHR43818:SF10">
    <property type="entry name" value="NADH-DEPENDENT DEHYDROGENASE-RELATED"/>
    <property type="match status" value="1"/>
</dbReference>
<dbReference type="Pfam" id="PF10518">
    <property type="entry name" value="TAT_signal"/>
    <property type="match status" value="1"/>
</dbReference>
<dbReference type="PROSITE" id="PS51318">
    <property type="entry name" value="TAT"/>
    <property type="match status" value="1"/>
</dbReference>
<evidence type="ECO:0000313" key="3">
    <source>
        <dbReference type="EMBL" id="TWU15269.1"/>
    </source>
</evidence>
<dbReference type="InterPro" id="IPR000683">
    <property type="entry name" value="Gfo/Idh/MocA-like_OxRdtase_N"/>
</dbReference>
<organism evidence="3 4">
    <name type="scientific">Allorhodopirellula heiligendammensis</name>
    <dbReference type="NCBI Taxonomy" id="2714739"/>
    <lineage>
        <taxon>Bacteria</taxon>
        <taxon>Pseudomonadati</taxon>
        <taxon>Planctomycetota</taxon>
        <taxon>Planctomycetia</taxon>
        <taxon>Pirellulales</taxon>
        <taxon>Pirellulaceae</taxon>
        <taxon>Allorhodopirellula</taxon>
    </lineage>
</organism>
<dbReference type="Pfam" id="PF19051">
    <property type="entry name" value="GFO_IDH_MocA_C2"/>
    <property type="match status" value="1"/>
</dbReference>
<dbReference type="InterPro" id="IPR036291">
    <property type="entry name" value="NAD(P)-bd_dom_sf"/>
</dbReference>
<accession>A0A5C6BX64</accession>
<sequence>MMPIQQRNSLSRRNFLQSSGAATAAALSAGVWSSRSIAASNSANEKLNIACIGTANRALADIDGVTSESIVALCDVDSRYLGVQSKRFPDAKTYVDYREMLESNKGYVDAVVIGLTDHHHAPATIRAIENQMHVYCEKPLTHTVEEARIVTEAARAAGVATQMGTQIHATDNYRRVVEVIRSGAIGDVNEVHVWVGKGWGAEGLPAGSDTPPEYLDWDLWLGPAPQRPFLDGQYHPAQWRRWWAFGQGTLGDMACHYMDLPFWALGLTSPTRVAAAGPPVDAEACPLGLKVNYDFPAVDGRGPVKLTWYDGNLTPRTVSDIKVPGSGVMFVGSEGKMFADYGGYKLYPEEKYASFTPPPKSIPTSIGHHAEWIRACKSGEPTTCNFDYAGPLTEAVLLGNVAFRSGRPIQWDAKNLRVTGNEQATALLSKEYRAGWEVRALESVG</sequence>
<proteinExistence type="predicted"/>
<dbReference type="GO" id="GO:0050112">
    <property type="term" value="F:inositol 2-dehydrogenase (NAD+) activity"/>
    <property type="evidence" value="ECO:0007669"/>
    <property type="project" value="UniProtKB-EC"/>
</dbReference>
<dbReference type="InterPro" id="IPR043906">
    <property type="entry name" value="Gfo/Idh/MocA_OxRdtase_bact_C"/>
</dbReference>
<dbReference type="Pfam" id="PF01408">
    <property type="entry name" value="GFO_IDH_MocA"/>
    <property type="match status" value="1"/>
</dbReference>
<dbReference type="InterPro" id="IPR006311">
    <property type="entry name" value="TAT_signal"/>
</dbReference>